<keyword evidence="2" id="KW-1185">Reference proteome</keyword>
<reference evidence="1 2" key="1">
    <citation type="journal article" date="2020" name="Microb. Ecol.">
        <title>Ecogenomics of the Marine Benthic Filamentous Cyanobacterium Adonisia.</title>
        <authorList>
            <person name="Walter J.M."/>
            <person name="Coutinho F.H."/>
            <person name="Leomil L."/>
            <person name="Hargreaves P.I."/>
            <person name="Campeao M.E."/>
            <person name="Vieira V.V."/>
            <person name="Silva B.S."/>
            <person name="Fistarol G.O."/>
            <person name="Salomon P.S."/>
            <person name="Sawabe T."/>
            <person name="Mino S."/>
            <person name="Hosokawa M."/>
            <person name="Miyashita H."/>
            <person name="Maruyama F."/>
            <person name="van Verk M.C."/>
            <person name="Dutilh B.E."/>
            <person name="Thompson C.C."/>
            <person name="Thompson F.L."/>
        </authorList>
    </citation>
    <scope>NUCLEOTIDE SEQUENCE [LARGE SCALE GENOMIC DNA]</scope>
    <source>
        <strain evidence="1 2">CCMR0081</strain>
    </source>
</reference>
<evidence type="ECO:0000313" key="2">
    <source>
        <dbReference type="Proteomes" id="UP000481033"/>
    </source>
</evidence>
<gene>
    <name evidence="1" type="ORF">DXZ20_12630</name>
</gene>
<evidence type="ECO:0000313" key="1">
    <source>
        <dbReference type="EMBL" id="NEZ56505.1"/>
    </source>
</evidence>
<name>A0A6M0RJR9_9CYAN</name>
<sequence>MVPNESKKISPYELFQEFSKLRAESQQLRERLKAIENLEASIGVQLVDLSSFPDFVVKESGVVEIEGQMYFYFLDLEAFLVRDFYAIGHIKQSS</sequence>
<dbReference type="EMBL" id="QXHD01000004">
    <property type="protein sequence ID" value="NEZ56505.1"/>
    <property type="molecule type" value="Genomic_DNA"/>
</dbReference>
<accession>A0A6M0RJR9</accession>
<protein>
    <submittedName>
        <fullName evidence="1">Uncharacterized protein</fullName>
    </submittedName>
</protein>
<dbReference type="AlphaFoldDB" id="A0A6M0RJR9"/>
<proteinExistence type="predicted"/>
<dbReference type="Proteomes" id="UP000481033">
    <property type="component" value="Unassembled WGS sequence"/>
</dbReference>
<organism evidence="1 2">
    <name type="scientific">Adonisia turfae CCMR0081</name>
    <dbReference type="NCBI Taxonomy" id="2292702"/>
    <lineage>
        <taxon>Bacteria</taxon>
        <taxon>Bacillati</taxon>
        <taxon>Cyanobacteriota</taxon>
        <taxon>Adonisia</taxon>
        <taxon>Adonisia turfae</taxon>
    </lineage>
</organism>
<comment type="caution">
    <text evidence="1">The sequence shown here is derived from an EMBL/GenBank/DDBJ whole genome shotgun (WGS) entry which is preliminary data.</text>
</comment>
<dbReference type="RefSeq" id="WP_163698514.1">
    <property type="nucleotide sequence ID" value="NZ_QXHD01000004.1"/>
</dbReference>